<accession>A0A1H1XKC8</accession>
<sequence length="81" mass="9056">MAERSQEEDRAALAAVYSRADLRLSELWLAYFALGGNAGQYEVEAYLTGMTELGDHEHNVLAHALNEELDDRGSAERAPYR</sequence>
<proteinExistence type="predicted"/>
<evidence type="ECO:0000313" key="2">
    <source>
        <dbReference type="Proteomes" id="UP000199092"/>
    </source>
</evidence>
<name>A0A1H1XKC8_9ACTN</name>
<organism evidence="1 2">
    <name type="scientific">Friedmanniella luteola</name>
    <dbReference type="NCBI Taxonomy" id="546871"/>
    <lineage>
        <taxon>Bacteria</taxon>
        <taxon>Bacillati</taxon>
        <taxon>Actinomycetota</taxon>
        <taxon>Actinomycetes</taxon>
        <taxon>Propionibacteriales</taxon>
        <taxon>Nocardioidaceae</taxon>
        <taxon>Friedmanniella</taxon>
    </lineage>
</organism>
<dbReference type="AlphaFoldDB" id="A0A1H1XKC8"/>
<reference evidence="1 2" key="1">
    <citation type="submission" date="2016-10" db="EMBL/GenBank/DDBJ databases">
        <authorList>
            <person name="de Groot N.N."/>
        </authorList>
    </citation>
    <scope>NUCLEOTIDE SEQUENCE [LARGE SCALE GENOMIC DNA]</scope>
    <source>
        <strain evidence="1 2">DSM 21741</strain>
    </source>
</reference>
<evidence type="ECO:0000313" key="1">
    <source>
        <dbReference type="EMBL" id="SDT09521.1"/>
    </source>
</evidence>
<gene>
    <name evidence="1" type="ORF">SAMN04488543_3020</name>
</gene>
<dbReference type="EMBL" id="LT629749">
    <property type="protein sequence ID" value="SDT09521.1"/>
    <property type="molecule type" value="Genomic_DNA"/>
</dbReference>
<protein>
    <submittedName>
        <fullName evidence="1">Uncharacterized protein</fullName>
    </submittedName>
</protein>
<keyword evidence="2" id="KW-1185">Reference proteome</keyword>
<dbReference type="Proteomes" id="UP000199092">
    <property type="component" value="Chromosome I"/>
</dbReference>